<evidence type="ECO:0000313" key="6">
    <source>
        <dbReference type="Proteomes" id="UP001523369"/>
    </source>
</evidence>
<evidence type="ECO:0000256" key="3">
    <source>
        <dbReference type="ARBA" id="ARBA00038502"/>
    </source>
</evidence>
<dbReference type="PANTHER" id="PTHR43792:SF8">
    <property type="entry name" value="[RIBOSOMAL PROTEIN US5]-ALANINE N-ACETYLTRANSFERASE"/>
    <property type="match status" value="1"/>
</dbReference>
<protein>
    <submittedName>
        <fullName evidence="5">GNAT family N-acetyltransferase</fullName>
    </submittedName>
</protein>
<proteinExistence type="inferred from homology"/>
<comment type="similarity">
    <text evidence="3">Belongs to the acetyltransferase family. RimJ subfamily.</text>
</comment>
<accession>A0ABT1DME9</accession>
<evidence type="ECO:0000259" key="4">
    <source>
        <dbReference type="PROSITE" id="PS51186"/>
    </source>
</evidence>
<name>A0ABT1DME9_9ACTN</name>
<organism evidence="5 6">
    <name type="scientific">Paractinoplanes aksuensis</name>
    <dbReference type="NCBI Taxonomy" id="2939490"/>
    <lineage>
        <taxon>Bacteria</taxon>
        <taxon>Bacillati</taxon>
        <taxon>Actinomycetota</taxon>
        <taxon>Actinomycetes</taxon>
        <taxon>Micromonosporales</taxon>
        <taxon>Micromonosporaceae</taxon>
        <taxon>Paractinoplanes</taxon>
    </lineage>
</organism>
<dbReference type="EMBL" id="JAMYJR010000015">
    <property type="protein sequence ID" value="MCO8272013.1"/>
    <property type="molecule type" value="Genomic_DNA"/>
</dbReference>
<dbReference type="Pfam" id="PF13302">
    <property type="entry name" value="Acetyltransf_3"/>
    <property type="match status" value="1"/>
</dbReference>
<evidence type="ECO:0000313" key="5">
    <source>
        <dbReference type="EMBL" id="MCO8272013.1"/>
    </source>
</evidence>
<dbReference type="Gene3D" id="3.40.630.30">
    <property type="match status" value="1"/>
</dbReference>
<dbReference type="InterPro" id="IPR016181">
    <property type="entry name" value="Acyl_CoA_acyltransferase"/>
</dbReference>
<reference evidence="5 6" key="1">
    <citation type="submission" date="2022-06" db="EMBL/GenBank/DDBJ databases">
        <title>New Species of the Genus Actinoplanes, ActinopZanes ferrugineus.</title>
        <authorList>
            <person name="Ding P."/>
        </authorList>
    </citation>
    <scope>NUCLEOTIDE SEQUENCE [LARGE SCALE GENOMIC DNA]</scope>
    <source>
        <strain evidence="5 6">TRM88003</strain>
    </source>
</reference>
<keyword evidence="2" id="KW-0012">Acyltransferase</keyword>
<keyword evidence="6" id="KW-1185">Reference proteome</keyword>
<dbReference type="PROSITE" id="PS51186">
    <property type="entry name" value="GNAT"/>
    <property type="match status" value="1"/>
</dbReference>
<evidence type="ECO:0000256" key="1">
    <source>
        <dbReference type="ARBA" id="ARBA00022679"/>
    </source>
</evidence>
<dbReference type="SUPFAM" id="SSF55729">
    <property type="entry name" value="Acyl-CoA N-acyltransferases (Nat)"/>
    <property type="match status" value="1"/>
</dbReference>
<comment type="caution">
    <text evidence="5">The sequence shown here is derived from an EMBL/GenBank/DDBJ whole genome shotgun (WGS) entry which is preliminary data.</text>
</comment>
<dbReference type="PANTHER" id="PTHR43792">
    <property type="entry name" value="GNAT FAMILY, PUTATIVE (AFU_ORTHOLOGUE AFUA_3G00765)-RELATED-RELATED"/>
    <property type="match status" value="1"/>
</dbReference>
<dbReference type="RefSeq" id="WP_253238131.1">
    <property type="nucleotide sequence ID" value="NZ_JAMYJR010000015.1"/>
</dbReference>
<evidence type="ECO:0000256" key="2">
    <source>
        <dbReference type="ARBA" id="ARBA00023315"/>
    </source>
</evidence>
<dbReference type="InterPro" id="IPR051531">
    <property type="entry name" value="N-acetyltransferase"/>
</dbReference>
<dbReference type="InterPro" id="IPR000182">
    <property type="entry name" value="GNAT_dom"/>
</dbReference>
<gene>
    <name evidence="5" type="ORF">M1L60_15575</name>
</gene>
<feature type="domain" description="N-acetyltransferase" evidence="4">
    <location>
        <begin position="3"/>
        <end position="171"/>
    </location>
</feature>
<dbReference type="Proteomes" id="UP001523369">
    <property type="component" value="Unassembled WGS sequence"/>
</dbReference>
<keyword evidence="1" id="KW-0808">Transferase</keyword>
<sequence>MTVTTRLLTVDDAAEMAEQLRANREFLAPWDPDRSDEYFTEAGQRRVLADMLRQHSSGSALPHAIVENGRILGRIALTNIARGPFLSGTLGYWVAHEANGRGVATAAVARIVGLAFTDLGLHRVEAGTLVNNIGSQRVLENNKFQRYGLAPRYLWIAGAWRDHVLFQRLADD</sequence>